<dbReference type="AlphaFoldDB" id="A0A8D0BDK3"/>
<reference evidence="3" key="1">
    <citation type="submission" date="2025-08" db="UniProtKB">
        <authorList>
            <consortium name="Ensembl"/>
        </authorList>
    </citation>
    <scope>IDENTIFICATION</scope>
</reference>
<feature type="domain" description="Oxidoreductase-like" evidence="2">
    <location>
        <begin position="99"/>
        <end position="132"/>
    </location>
</feature>
<accession>A0A8D0BDK3</accession>
<dbReference type="PANTHER" id="PTHR21193:SF3">
    <property type="entry name" value="OXIDOREDUCTASE-LIKE DOMAIN-CONTAINING PROTEIN 1"/>
    <property type="match status" value="1"/>
</dbReference>
<organism evidence="3 4">
    <name type="scientific">Salvator merianae</name>
    <name type="common">Argentine black and white tegu</name>
    <name type="synonym">Tupinambis merianae</name>
    <dbReference type="NCBI Taxonomy" id="96440"/>
    <lineage>
        <taxon>Eukaryota</taxon>
        <taxon>Metazoa</taxon>
        <taxon>Chordata</taxon>
        <taxon>Craniata</taxon>
        <taxon>Vertebrata</taxon>
        <taxon>Euteleostomi</taxon>
        <taxon>Lepidosauria</taxon>
        <taxon>Squamata</taxon>
        <taxon>Bifurcata</taxon>
        <taxon>Unidentata</taxon>
        <taxon>Episquamata</taxon>
        <taxon>Laterata</taxon>
        <taxon>Teiioidea</taxon>
        <taxon>Teiidae</taxon>
        <taxon>Salvator</taxon>
    </lineage>
</organism>
<name>A0A8D0BDK3_SALMN</name>
<reference evidence="3" key="2">
    <citation type="submission" date="2025-09" db="UniProtKB">
        <authorList>
            <consortium name="Ensembl"/>
        </authorList>
    </citation>
    <scope>IDENTIFICATION</scope>
</reference>
<dbReference type="PANTHER" id="PTHR21193">
    <property type="entry name" value="OXIDOREDUCTASE-LIKE DOMAIN-CONTAINING PROTEIN 1"/>
    <property type="match status" value="1"/>
</dbReference>
<feature type="compositionally biased region" description="Polar residues" evidence="1">
    <location>
        <begin position="69"/>
        <end position="81"/>
    </location>
</feature>
<dbReference type="Ensembl" id="ENSSMRT00000006831.1">
    <property type="protein sequence ID" value="ENSSMRP00000005832.1"/>
    <property type="gene ID" value="ENSSMRG00000004704.1"/>
</dbReference>
<protein>
    <submittedName>
        <fullName evidence="3">Oxidoreductase like domain containing 1</fullName>
    </submittedName>
</protein>
<dbReference type="Proteomes" id="UP000694421">
    <property type="component" value="Unplaced"/>
</dbReference>
<proteinExistence type="predicted"/>
<evidence type="ECO:0000313" key="3">
    <source>
        <dbReference type="Ensembl" id="ENSSMRP00000005832.1"/>
    </source>
</evidence>
<dbReference type="InterPro" id="IPR039251">
    <property type="entry name" value="OXLD1"/>
</dbReference>
<evidence type="ECO:0000259" key="2">
    <source>
        <dbReference type="Pfam" id="PF09791"/>
    </source>
</evidence>
<dbReference type="GO" id="GO:0005739">
    <property type="term" value="C:mitochondrion"/>
    <property type="evidence" value="ECO:0007669"/>
    <property type="project" value="TreeGrafter"/>
</dbReference>
<dbReference type="InterPro" id="IPR019180">
    <property type="entry name" value="Oxidoreductase-like_N"/>
</dbReference>
<evidence type="ECO:0000256" key="1">
    <source>
        <dbReference type="SAM" id="MobiDB-lite"/>
    </source>
</evidence>
<evidence type="ECO:0000313" key="4">
    <source>
        <dbReference type="Proteomes" id="UP000694421"/>
    </source>
</evidence>
<dbReference type="Pfam" id="PF09791">
    <property type="entry name" value="Oxidored-like"/>
    <property type="match status" value="1"/>
</dbReference>
<dbReference type="GeneTree" id="ENSGT00390000003596"/>
<feature type="region of interest" description="Disordered" evidence="1">
    <location>
        <begin position="66"/>
        <end position="86"/>
    </location>
</feature>
<keyword evidence="4" id="KW-1185">Reference proteome</keyword>
<sequence length="166" mass="18507">MARVVRYGRGLVGCRGSGGHRKGSLFLFRHFQDSDTSGPSLLLHPTCTVNTWKFPAALMNSERRIHANGQDSNSTDTTSPSLAEKDVSCTGEDNVPPFTIPPTLLPPTNCCMSGCHNCVWIAYTEELLKYYQDGGERALAAVEKHIEDESIKMILKMEIRFRMKKD</sequence>